<keyword evidence="2" id="KW-1185">Reference proteome</keyword>
<proteinExistence type="predicted"/>
<dbReference type="Proteomes" id="UP000305067">
    <property type="component" value="Unassembled WGS sequence"/>
</dbReference>
<reference evidence="1 2" key="1">
    <citation type="journal article" date="2019" name="Nat. Ecol. Evol.">
        <title>Megaphylogeny resolves global patterns of mushroom evolution.</title>
        <authorList>
            <person name="Varga T."/>
            <person name="Krizsan K."/>
            <person name="Foldi C."/>
            <person name="Dima B."/>
            <person name="Sanchez-Garcia M."/>
            <person name="Sanchez-Ramirez S."/>
            <person name="Szollosi G.J."/>
            <person name="Szarkandi J.G."/>
            <person name="Papp V."/>
            <person name="Albert L."/>
            <person name="Andreopoulos W."/>
            <person name="Angelini C."/>
            <person name="Antonin V."/>
            <person name="Barry K.W."/>
            <person name="Bougher N.L."/>
            <person name="Buchanan P."/>
            <person name="Buyck B."/>
            <person name="Bense V."/>
            <person name="Catcheside P."/>
            <person name="Chovatia M."/>
            <person name="Cooper J."/>
            <person name="Damon W."/>
            <person name="Desjardin D."/>
            <person name="Finy P."/>
            <person name="Geml J."/>
            <person name="Haridas S."/>
            <person name="Hughes K."/>
            <person name="Justo A."/>
            <person name="Karasinski D."/>
            <person name="Kautmanova I."/>
            <person name="Kiss B."/>
            <person name="Kocsube S."/>
            <person name="Kotiranta H."/>
            <person name="LaButti K.M."/>
            <person name="Lechner B.E."/>
            <person name="Liimatainen K."/>
            <person name="Lipzen A."/>
            <person name="Lukacs Z."/>
            <person name="Mihaltcheva S."/>
            <person name="Morgado L.N."/>
            <person name="Niskanen T."/>
            <person name="Noordeloos M.E."/>
            <person name="Ohm R.A."/>
            <person name="Ortiz-Santana B."/>
            <person name="Ovrebo C."/>
            <person name="Racz N."/>
            <person name="Riley R."/>
            <person name="Savchenko A."/>
            <person name="Shiryaev A."/>
            <person name="Soop K."/>
            <person name="Spirin V."/>
            <person name="Szebenyi C."/>
            <person name="Tomsovsky M."/>
            <person name="Tulloss R.E."/>
            <person name="Uehling J."/>
            <person name="Grigoriev I.V."/>
            <person name="Vagvolgyi C."/>
            <person name="Papp T."/>
            <person name="Martin F.M."/>
            <person name="Miettinen O."/>
            <person name="Hibbett D.S."/>
            <person name="Nagy L.G."/>
        </authorList>
    </citation>
    <scope>NUCLEOTIDE SEQUENCE [LARGE SCALE GENOMIC DNA]</scope>
    <source>
        <strain evidence="1 2">CBS 309.79</strain>
    </source>
</reference>
<dbReference type="AlphaFoldDB" id="A0A5C3QJL6"/>
<evidence type="ECO:0008006" key="3">
    <source>
        <dbReference type="Google" id="ProtNLM"/>
    </source>
</evidence>
<gene>
    <name evidence="1" type="ORF">BDV98DRAFT_593233</name>
</gene>
<dbReference type="OrthoDB" id="3221235at2759"/>
<evidence type="ECO:0000313" key="2">
    <source>
        <dbReference type="Proteomes" id="UP000305067"/>
    </source>
</evidence>
<sequence>MNKDSGSSFEDEATAFSATETAEDLSHLLNDSTVSPTAEELKTILDLKALYEQKHAGLQLELGRANPCSTIHRIPGDMWQGIFAACIPLEPVGVFDAPLSAPFTLLGVCKQWYNVCLDYGHLWSRICIDEHFPQDIPLMEENVH</sequence>
<evidence type="ECO:0000313" key="1">
    <source>
        <dbReference type="EMBL" id="TFL01340.1"/>
    </source>
</evidence>
<accession>A0A5C3QJL6</accession>
<protein>
    <recommendedName>
        <fullName evidence="3">F-box domain-containing protein</fullName>
    </recommendedName>
</protein>
<organism evidence="1 2">
    <name type="scientific">Pterulicium gracile</name>
    <dbReference type="NCBI Taxonomy" id="1884261"/>
    <lineage>
        <taxon>Eukaryota</taxon>
        <taxon>Fungi</taxon>
        <taxon>Dikarya</taxon>
        <taxon>Basidiomycota</taxon>
        <taxon>Agaricomycotina</taxon>
        <taxon>Agaricomycetes</taxon>
        <taxon>Agaricomycetidae</taxon>
        <taxon>Agaricales</taxon>
        <taxon>Pleurotineae</taxon>
        <taxon>Pterulaceae</taxon>
        <taxon>Pterulicium</taxon>
    </lineage>
</organism>
<dbReference type="EMBL" id="ML178825">
    <property type="protein sequence ID" value="TFL01340.1"/>
    <property type="molecule type" value="Genomic_DNA"/>
</dbReference>
<name>A0A5C3QJL6_9AGAR</name>